<keyword evidence="3 7" id="KW-0812">Transmembrane</keyword>
<feature type="transmembrane region" description="Helical" evidence="7">
    <location>
        <begin position="115"/>
        <end position="135"/>
    </location>
</feature>
<evidence type="ECO:0000256" key="3">
    <source>
        <dbReference type="ARBA" id="ARBA00022692"/>
    </source>
</evidence>
<evidence type="ECO:0000256" key="6">
    <source>
        <dbReference type="SAM" id="MobiDB-lite"/>
    </source>
</evidence>
<feature type="transmembrane region" description="Helical" evidence="7">
    <location>
        <begin position="56"/>
        <end position="76"/>
    </location>
</feature>
<accession>A0ABX7RM68</accession>
<name>A0ABX7RM68_9ACTN</name>
<feature type="transmembrane region" description="Helical" evidence="7">
    <location>
        <begin position="147"/>
        <end position="168"/>
    </location>
</feature>
<evidence type="ECO:0000256" key="4">
    <source>
        <dbReference type="ARBA" id="ARBA00022989"/>
    </source>
</evidence>
<evidence type="ECO:0000259" key="8">
    <source>
        <dbReference type="Pfam" id="PF00892"/>
    </source>
</evidence>
<feature type="transmembrane region" description="Helical" evidence="7">
    <location>
        <begin position="88"/>
        <end position="109"/>
    </location>
</feature>
<feature type="compositionally biased region" description="Basic residues" evidence="6">
    <location>
        <begin position="1"/>
        <end position="13"/>
    </location>
</feature>
<dbReference type="SUPFAM" id="SSF103481">
    <property type="entry name" value="Multidrug resistance efflux transporter EmrE"/>
    <property type="match status" value="2"/>
</dbReference>
<feature type="transmembrane region" description="Helical" evidence="7">
    <location>
        <begin position="32"/>
        <end position="50"/>
    </location>
</feature>
<feature type="domain" description="EamA" evidence="8">
    <location>
        <begin position="174"/>
        <end position="308"/>
    </location>
</feature>
<dbReference type="InterPro" id="IPR000620">
    <property type="entry name" value="EamA_dom"/>
</dbReference>
<comment type="subcellular location">
    <subcellularLocation>
        <location evidence="1">Membrane</location>
        <topology evidence="1">Multi-pass membrane protein</topology>
    </subcellularLocation>
</comment>
<dbReference type="RefSeq" id="WP_207555198.1">
    <property type="nucleotide sequence ID" value="NZ_CP071595.1"/>
</dbReference>
<evidence type="ECO:0000256" key="2">
    <source>
        <dbReference type="ARBA" id="ARBA00007362"/>
    </source>
</evidence>
<keyword evidence="10" id="KW-1185">Reference proteome</keyword>
<protein>
    <submittedName>
        <fullName evidence="9">DMT family transporter</fullName>
    </submittedName>
</protein>
<dbReference type="InterPro" id="IPR050638">
    <property type="entry name" value="AA-Vitamin_Transporters"/>
</dbReference>
<reference evidence="9 10" key="1">
    <citation type="submission" date="2021-03" db="EMBL/GenBank/DDBJ databases">
        <title>Streptomyces strains.</title>
        <authorList>
            <person name="Lund M.B."/>
            <person name="Toerring T."/>
        </authorList>
    </citation>
    <scope>NUCLEOTIDE SEQUENCE [LARGE SCALE GENOMIC DNA]</scope>
    <source>
        <strain evidence="9 10">KCC S-1010</strain>
    </source>
</reference>
<dbReference type="Proteomes" id="UP000671836">
    <property type="component" value="Chromosome"/>
</dbReference>
<feature type="region of interest" description="Disordered" evidence="6">
    <location>
        <begin position="1"/>
        <end position="21"/>
    </location>
</feature>
<comment type="similarity">
    <text evidence="2">Belongs to the EamA transporter family.</text>
</comment>
<feature type="compositionally biased region" description="Low complexity" evidence="6">
    <location>
        <begin position="329"/>
        <end position="346"/>
    </location>
</feature>
<gene>
    <name evidence="9" type="ORF">J3S04_25730</name>
</gene>
<feature type="transmembrane region" description="Helical" evidence="7">
    <location>
        <begin position="237"/>
        <end position="259"/>
    </location>
</feature>
<evidence type="ECO:0000256" key="1">
    <source>
        <dbReference type="ARBA" id="ARBA00004141"/>
    </source>
</evidence>
<dbReference type="PANTHER" id="PTHR32322">
    <property type="entry name" value="INNER MEMBRANE TRANSPORTER"/>
    <property type="match status" value="1"/>
</dbReference>
<dbReference type="Pfam" id="PF00892">
    <property type="entry name" value="EamA"/>
    <property type="match status" value="2"/>
</dbReference>
<dbReference type="PANTHER" id="PTHR32322:SF9">
    <property type="entry name" value="AMINO-ACID METABOLITE EFFLUX PUMP-RELATED"/>
    <property type="match status" value="1"/>
</dbReference>
<evidence type="ECO:0000313" key="10">
    <source>
        <dbReference type="Proteomes" id="UP000671836"/>
    </source>
</evidence>
<dbReference type="InterPro" id="IPR037185">
    <property type="entry name" value="EmrE-like"/>
</dbReference>
<sequence length="346" mass="36238">MCLHRSHHEHRRPASIPADPSARPAVDWRIRFGVLSVIWGFSFLFIKLGTDGFAPMYVSFGRMFFGAVVLLVTLPATRQRLPRRGRTWAHLAVAAFLCNALPFTLFAYAELTISTTLAGICNATTPLWGMLLSLVALSEDRPTRRRFAGLGLGFIGVLVVLGAWQGFSGQDAEGTLLALIASLSYAVGWIYVRRTLSDTGDSHLAKSGSQLLLGAAQLAVVAPLVSPLPSSFPVVPLLAVFALGALGTGLAFLLQYALVAEVGPTTATMTTYFIPVVATTAGVSLLGEDLTWNTPVGALIVLAGAALTQSRGGGAGASRTAARSEDGQAAAAPEPTAAPEAEAARP</sequence>
<evidence type="ECO:0000256" key="7">
    <source>
        <dbReference type="SAM" id="Phobius"/>
    </source>
</evidence>
<keyword evidence="4 7" id="KW-1133">Transmembrane helix</keyword>
<feature type="transmembrane region" description="Helical" evidence="7">
    <location>
        <begin position="174"/>
        <end position="192"/>
    </location>
</feature>
<evidence type="ECO:0000256" key="5">
    <source>
        <dbReference type="ARBA" id="ARBA00023136"/>
    </source>
</evidence>
<organism evidence="9 10">
    <name type="scientific">Streptomyces griseocarneus</name>
    <dbReference type="NCBI Taxonomy" id="51201"/>
    <lineage>
        <taxon>Bacteria</taxon>
        <taxon>Bacillati</taxon>
        <taxon>Actinomycetota</taxon>
        <taxon>Actinomycetes</taxon>
        <taxon>Kitasatosporales</taxon>
        <taxon>Streptomycetaceae</taxon>
        <taxon>Streptomyces</taxon>
    </lineage>
</organism>
<feature type="transmembrane region" description="Helical" evidence="7">
    <location>
        <begin position="204"/>
        <end position="225"/>
    </location>
</feature>
<feature type="domain" description="EamA" evidence="8">
    <location>
        <begin position="35"/>
        <end position="161"/>
    </location>
</feature>
<proteinExistence type="inferred from homology"/>
<keyword evidence="5 7" id="KW-0472">Membrane</keyword>
<evidence type="ECO:0000313" key="9">
    <source>
        <dbReference type="EMBL" id="QSY48479.1"/>
    </source>
</evidence>
<dbReference type="EMBL" id="CP071595">
    <property type="protein sequence ID" value="QSY48479.1"/>
    <property type="molecule type" value="Genomic_DNA"/>
</dbReference>
<feature type="region of interest" description="Disordered" evidence="6">
    <location>
        <begin position="310"/>
        <end position="346"/>
    </location>
</feature>